<evidence type="ECO:0000313" key="1">
    <source>
        <dbReference type="EMBL" id="SEL78884.1"/>
    </source>
</evidence>
<dbReference type="RefSeq" id="WP_093007062.1">
    <property type="nucleotide sequence ID" value="NZ_FNZZ01000005.1"/>
</dbReference>
<dbReference type="EMBL" id="FNZZ01000005">
    <property type="protein sequence ID" value="SEL78884.1"/>
    <property type="molecule type" value="Genomic_DNA"/>
</dbReference>
<keyword evidence="2" id="KW-1185">Reference proteome</keyword>
<reference evidence="2" key="1">
    <citation type="submission" date="2016-10" db="EMBL/GenBank/DDBJ databases">
        <authorList>
            <person name="Varghese N."/>
            <person name="Submissions S."/>
        </authorList>
    </citation>
    <scope>NUCLEOTIDE SEQUENCE [LARGE SCALE GENOMIC DNA]</scope>
    <source>
        <strain evidence="2">JS21-1</strain>
    </source>
</reference>
<name>A0A1H7T3P1_9SPHN</name>
<dbReference type="Proteomes" id="UP000199214">
    <property type="component" value="Unassembled WGS sequence"/>
</dbReference>
<dbReference type="AlphaFoldDB" id="A0A1H7T3P1"/>
<protein>
    <submittedName>
        <fullName evidence="1">Uncharacterized protein</fullName>
    </submittedName>
</protein>
<evidence type="ECO:0000313" key="2">
    <source>
        <dbReference type="Proteomes" id="UP000199214"/>
    </source>
</evidence>
<sequence>MVKRVEIELLGEDWPGTLDERGSSVLNEAVEKDADELRIFVWSEEPSLSRAGIFLNEAVGNRTVKLTGQYSFRYDPPRSASTGAGQVPRGDLHLYSGDVEIAAWDTTGKARHGFPSGHKLPKKAYDAIVSKYPDLHGLKGRLLEDCARAIASGRQSVSVNINEAG</sequence>
<proteinExistence type="predicted"/>
<gene>
    <name evidence="1" type="ORF">SAMN05216382_2644</name>
</gene>
<accession>A0A1H7T3P1</accession>
<organism evidence="1 2">
    <name type="scientific">Sphingomonas palmae</name>
    <dbReference type="NCBI Taxonomy" id="1855283"/>
    <lineage>
        <taxon>Bacteria</taxon>
        <taxon>Pseudomonadati</taxon>
        <taxon>Pseudomonadota</taxon>
        <taxon>Alphaproteobacteria</taxon>
        <taxon>Sphingomonadales</taxon>
        <taxon>Sphingomonadaceae</taxon>
        <taxon>Sphingomonas</taxon>
    </lineage>
</organism>